<dbReference type="Pfam" id="PF02589">
    <property type="entry name" value="LUD_dom"/>
    <property type="match status" value="1"/>
</dbReference>
<name>A0ABQ1E5R1_9CLOT</name>
<dbReference type="SUPFAM" id="SSF100950">
    <property type="entry name" value="NagB/RpiA/CoA transferase-like"/>
    <property type="match status" value="1"/>
</dbReference>
<comment type="caution">
    <text evidence="2">The sequence shown here is derived from an EMBL/GenBank/DDBJ whole genome shotgun (WGS) entry which is preliminary data.</text>
</comment>
<evidence type="ECO:0000313" key="2">
    <source>
        <dbReference type="EMBL" id="GFZ30092.1"/>
    </source>
</evidence>
<organism evidence="2 3">
    <name type="scientific">Clostridium zeae</name>
    <dbReference type="NCBI Taxonomy" id="2759022"/>
    <lineage>
        <taxon>Bacteria</taxon>
        <taxon>Bacillati</taxon>
        <taxon>Bacillota</taxon>
        <taxon>Clostridia</taxon>
        <taxon>Eubacteriales</taxon>
        <taxon>Clostridiaceae</taxon>
        <taxon>Clostridium</taxon>
    </lineage>
</organism>
<reference evidence="2 3" key="1">
    <citation type="journal article" date="2021" name="Int. J. Syst. Evol. Microbiol.">
        <title>Clostridium zeae sp. nov., isolated from corn silage.</title>
        <authorList>
            <person name="Kobayashi H."/>
            <person name="Tanizawa Y."/>
            <person name="Yagura M."/>
            <person name="Sakamoto M."/>
            <person name="Ohkuma M."/>
            <person name="Tohno M."/>
        </authorList>
    </citation>
    <scope>NUCLEOTIDE SEQUENCE [LARGE SCALE GENOMIC DNA]</scope>
    <source>
        <strain evidence="2 3">CSC2</strain>
    </source>
</reference>
<dbReference type="EMBL" id="BMBA01000001">
    <property type="protein sequence ID" value="GFZ30092.1"/>
    <property type="molecule type" value="Genomic_DNA"/>
</dbReference>
<proteinExistence type="predicted"/>
<evidence type="ECO:0000313" key="3">
    <source>
        <dbReference type="Proteomes" id="UP000663802"/>
    </source>
</evidence>
<dbReference type="RefSeq" id="WP_206868093.1">
    <property type="nucleotide sequence ID" value="NZ_BMBA01000001.1"/>
</dbReference>
<dbReference type="InterPro" id="IPR003741">
    <property type="entry name" value="LUD_dom"/>
</dbReference>
<protein>
    <recommendedName>
        <fullName evidence="1">LUD domain-containing protein</fullName>
    </recommendedName>
</protein>
<dbReference type="PANTHER" id="PTHR36179">
    <property type="entry name" value="LUD_DOM DOMAIN-CONTAINING PROTEIN"/>
    <property type="match status" value="1"/>
</dbReference>
<feature type="domain" description="LUD" evidence="1">
    <location>
        <begin position="6"/>
        <end position="199"/>
    </location>
</feature>
<gene>
    <name evidence="2" type="ORF">CSC2_06180</name>
</gene>
<sequence length="205" mass="22936">MNIENINKLKESFKLRNIEVQYFETLENVKAYILNTVPIECTVGIGHSATLGKMDITDALLKRGNIVYDKELGKDKEQCKSLKKKALRSDWYITGSNAVSLDGRIVNVDHSGNRVAAINYGPDKVIIVVGRNKVVDTLEEAIKRVKNIACPQNAKRAGFNPPCVTLNRCVDCLSKERVCNSLSIIEGQSDKNRMKLYIVNEECGF</sequence>
<dbReference type="PANTHER" id="PTHR36179:SF2">
    <property type="entry name" value="LUD DOMAIN-CONTAINING PROTEIN"/>
    <property type="match status" value="1"/>
</dbReference>
<dbReference type="InterPro" id="IPR024185">
    <property type="entry name" value="FTHF_cligase-like_sf"/>
</dbReference>
<accession>A0ABQ1E5R1</accession>
<dbReference type="InterPro" id="IPR037171">
    <property type="entry name" value="NagB/RpiA_transferase-like"/>
</dbReference>
<evidence type="ECO:0000259" key="1">
    <source>
        <dbReference type="Pfam" id="PF02589"/>
    </source>
</evidence>
<dbReference type="Proteomes" id="UP000663802">
    <property type="component" value="Unassembled WGS sequence"/>
</dbReference>
<keyword evidence="3" id="KW-1185">Reference proteome</keyword>
<dbReference type="Gene3D" id="3.40.50.10420">
    <property type="entry name" value="NagB/RpiA/CoA transferase-like"/>
    <property type="match status" value="1"/>
</dbReference>